<dbReference type="AlphaFoldDB" id="A0A8J6XTV1"/>
<dbReference type="Proteomes" id="UP000648239">
    <property type="component" value="Unassembled WGS sequence"/>
</dbReference>
<dbReference type="PANTHER" id="PTHR11236">
    <property type="entry name" value="AMINOBENZOATE/ANTHRANILATE SYNTHASE"/>
    <property type="match status" value="1"/>
</dbReference>
<feature type="domain" description="Chorismate-utilising enzyme C-terminal" evidence="1">
    <location>
        <begin position="168"/>
        <end position="422"/>
    </location>
</feature>
<dbReference type="Gene3D" id="3.60.120.10">
    <property type="entry name" value="Anthranilate synthase"/>
    <property type="match status" value="1"/>
</dbReference>
<dbReference type="Pfam" id="PF00425">
    <property type="entry name" value="Chorismate_bind"/>
    <property type="match status" value="1"/>
</dbReference>
<evidence type="ECO:0000259" key="1">
    <source>
        <dbReference type="Pfam" id="PF00425"/>
    </source>
</evidence>
<dbReference type="GO" id="GO:0000162">
    <property type="term" value="P:L-tryptophan biosynthetic process"/>
    <property type="evidence" value="ECO:0007669"/>
    <property type="project" value="TreeGrafter"/>
</dbReference>
<dbReference type="PANTHER" id="PTHR11236:SF50">
    <property type="entry name" value="AMINODEOXYCHORISMATE SYNTHASE COMPONENT 1"/>
    <property type="match status" value="1"/>
</dbReference>
<comment type="caution">
    <text evidence="2">The sequence shown here is derived from an EMBL/GenBank/DDBJ whole genome shotgun (WGS) entry which is preliminary data.</text>
</comment>
<evidence type="ECO:0000313" key="3">
    <source>
        <dbReference type="Proteomes" id="UP000648239"/>
    </source>
</evidence>
<proteinExistence type="predicted"/>
<dbReference type="InterPro" id="IPR015890">
    <property type="entry name" value="Chorismate_C"/>
</dbReference>
<dbReference type="GO" id="GO:0046820">
    <property type="term" value="F:4-amino-4-deoxychorismate synthase activity"/>
    <property type="evidence" value="ECO:0007669"/>
    <property type="project" value="TreeGrafter"/>
</dbReference>
<gene>
    <name evidence="2" type="ORF">IFK94_06365</name>
</gene>
<protein>
    <submittedName>
        <fullName evidence="2">Anthranilate synthase component I family protein</fullName>
    </submittedName>
</protein>
<dbReference type="InterPro" id="IPR005801">
    <property type="entry name" value="ADC_synthase"/>
</dbReference>
<name>A0A8J6XTV1_9BACT</name>
<accession>A0A8J6XTV1</accession>
<dbReference type="SUPFAM" id="SSF56322">
    <property type="entry name" value="ADC synthase"/>
    <property type="match status" value="1"/>
</dbReference>
<dbReference type="InterPro" id="IPR019999">
    <property type="entry name" value="Anth_synth_I-like"/>
</dbReference>
<evidence type="ECO:0000313" key="2">
    <source>
        <dbReference type="EMBL" id="MBD3867728.1"/>
    </source>
</evidence>
<reference evidence="2 3" key="1">
    <citation type="submission" date="2020-08" db="EMBL/GenBank/DDBJ databases">
        <title>Acidobacteriota in marine sediments use diverse sulfur dissimilation pathways.</title>
        <authorList>
            <person name="Wasmund K."/>
        </authorList>
    </citation>
    <scope>NUCLEOTIDE SEQUENCE [LARGE SCALE GENOMIC DNA]</scope>
    <source>
        <strain evidence="2">MAG AM4</strain>
    </source>
</reference>
<dbReference type="PRINTS" id="PR00095">
    <property type="entry name" value="ANTSNTHASEI"/>
</dbReference>
<organism evidence="2 3">
    <name type="scientific">Candidatus Polarisedimenticola svalbardensis</name>
    <dbReference type="NCBI Taxonomy" id="2886004"/>
    <lineage>
        <taxon>Bacteria</taxon>
        <taxon>Pseudomonadati</taxon>
        <taxon>Acidobacteriota</taxon>
        <taxon>Candidatus Polarisedimenticolia</taxon>
        <taxon>Candidatus Polarisedimenticolales</taxon>
        <taxon>Candidatus Polarisedimenticolaceae</taxon>
        <taxon>Candidatus Polarisedimenticola</taxon>
    </lineage>
</organism>
<sequence>MDQLERSWSGEPEELAGSLRHAGEETVIFQAGAGFDDGWATRLAVDPRSVLSRPRDPADPLAPVRELESLLAGRRGTGGTACTGVAVLAGYELLQGTVPRRPGPGLPDLHAWSVDDSFTRAGDSRWVLTSRHGKAGELERWFPSGQQPVEPGRPVTAGLVQAATSLPRERYLRSVDRIRSHILNGDVYQANLTQRFSVSFTGEALGLYRNLTKRTPAPRSALVACRRFALASVSPELFLSGVFGGAIRTGPIKGTRPRHEDPAADRAAALELRRSEKDHAELLMIVDLMRNDLGRVCLPGSIEVPELAGLVTYPAVHHLVAKVAGRLDATVTLPEILAAAFPGGSITGAPKKRAMEILRELEPVERSFYTGSLLWFGDDGSFDSSILIRSVVLADGLAHLGAGGGIVADSDAEAEWMESNDKARAPAEVLGFIPEDAR</sequence>
<dbReference type="EMBL" id="JACXWD010000015">
    <property type="protein sequence ID" value="MBD3867728.1"/>
    <property type="molecule type" value="Genomic_DNA"/>
</dbReference>